<feature type="transmembrane region" description="Helical" evidence="8">
    <location>
        <begin position="67"/>
        <end position="86"/>
    </location>
</feature>
<evidence type="ECO:0000259" key="9">
    <source>
        <dbReference type="PROSITE" id="PS50850"/>
    </source>
</evidence>
<evidence type="ECO:0000256" key="3">
    <source>
        <dbReference type="ARBA" id="ARBA00022448"/>
    </source>
</evidence>
<dbReference type="InterPro" id="IPR020846">
    <property type="entry name" value="MFS_dom"/>
</dbReference>
<organism evidence="10 11">
    <name type="scientific">Marasmius oreades</name>
    <name type="common">fairy-ring Marasmius</name>
    <dbReference type="NCBI Taxonomy" id="181124"/>
    <lineage>
        <taxon>Eukaryota</taxon>
        <taxon>Fungi</taxon>
        <taxon>Dikarya</taxon>
        <taxon>Basidiomycota</taxon>
        <taxon>Agaricomycotina</taxon>
        <taxon>Agaricomycetes</taxon>
        <taxon>Agaricomycetidae</taxon>
        <taxon>Agaricales</taxon>
        <taxon>Marasmiineae</taxon>
        <taxon>Marasmiaceae</taxon>
        <taxon>Marasmius</taxon>
    </lineage>
</organism>
<protein>
    <recommendedName>
        <fullName evidence="9">Major facilitator superfamily (MFS) profile domain-containing protein</fullName>
    </recommendedName>
</protein>
<comment type="caution">
    <text evidence="10">The sequence shown here is derived from an EMBL/GenBank/DDBJ whole genome shotgun (WGS) entry which is preliminary data.</text>
</comment>
<feature type="transmembrane region" description="Helical" evidence="8">
    <location>
        <begin position="26"/>
        <end position="47"/>
    </location>
</feature>
<dbReference type="AlphaFoldDB" id="A0A9P8ADC9"/>
<feature type="transmembrane region" description="Helical" evidence="8">
    <location>
        <begin position="154"/>
        <end position="176"/>
    </location>
</feature>
<feature type="domain" description="Major facilitator superfamily (MFS) profile" evidence="9">
    <location>
        <begin position="28"/>
        <end position="465"/>
    </location>
</feature>
<feature type="region of interest" description="Disordered" evidence="7">
    <location>
        <begin position="487"/>
        <end position="511"/>
    </location>
</feature>
<dbReference type="GO" id="GO:0016020">
    <property type="term" value="C:membrane"/>
    <property type="evidence" value="ECO:0007669"/>
    <property type="project" value="UniProtKB-SubCell"/>
</dbReference>
<dbReference type="InterPro" id="IPR036259">
    <property type="entry name" value="MFS_trans_sf"/>
</dbReference>
<feature type="transmembrane region" description="Helical" evidence="8">
    <location>
        <begin position="319"/>
        <end position="338"/>
    </location>
</feature>
<keyword evidence="5 8" id="KW-1133">Transmembrane helix</keyword>
<dbReference type="GO" id="GO:0005351">
    <property type="term" value="F:carbohydrate:proton symporter activity"/>
    <property type="evidence" value="ECO:0007669"/>
    <property type="project" value="TreeGrafter"/>
</dbReference>
<comment type="similarity">
    <text evidence="2">Belongs to the major facilitator superfamily. Sugar transporter (TC 2.A.1.1) family.</text>
</comment>
<evidence type="ECO:0000313" key="10">
    <source>
        <dbReference type="EMBL" id="KAG7097467.1"/>
    </source>
</evidence>
<evidence type="ECO:0000256" key="1">
    <source>
        <dbReference type="ARBA" id="ARBA00004141"/>
    </source>
</evidence>
<dbReference type="GeneID" id="66073886"/>
<feature type="transmembrane region" description="Helical" evidence="8">
    <location>
        <begin position="374"/>
        <end position="400"/>
    </location>
</feature>
<evidence type="ECO:0000256" key="5">
    <source>
        <dbReference type="ARBA" id="ARBA00022989"/>
    </source>
</evidence>
<dbReference type="OrthoDB" id="6133115at2759"/>
<dbReference type="PROSITE" id="PS50850">
    <property type="entry name" value="MFS"/>
    <property type="match status" value="1"/>
</dbReference>
<evidence type="ECO:0000313" key="11">
    <source>
        <dbReference type="Proteomes" id="UP001049176"/>
    </source>
</evidence>
<evidence type="ECO:0000256" key="7">
    <source>
        <dbReference type="SAM" id="MobiDB-lite"/>
    </source>
</evidence>
<keyword evidence="6 8" id="KW-0472">Membrane</keyword>
<reference evidence="10" key="1">
    <citation type="journal article" date="2021" name="Genome Biol. Evol.">
        <title>The assembled and annotated genome of the fairy-ring fungus Marasmius oreades.</title>
        <authorList>
            <person name="Hiltunen M."/>
            <person name="Ament-Velasquez S.L."/>
            <person name="Johannesson H."/>
        </authorList>
    </citation>
    <scope>NUCLEOTIDE SEQUENCE</scope>
    <source>
        <strain evidence="10">03SP1</strain>
    </source>
</reference>
<feature type="transmembrane region" description="Helical" evidence="8">
    <location>
        <begin position="276"/>
        <end position="299"/>
    </location>
</feature>
<feature type="transmembrane region" description="Helical" evidence="8">
    <location>
        <begin position="350"/>
        <end position="368"/>
    </location>
</feature>
<comment type="subcellular location">
    <subcellularLocation>
        <location evidence="1">Membrane</location>
        <topology evidence="1">Multi-pass membrane protein</topology>
    </subcellularLocation>
</comment>
<name>A0A9P8ADC9_9AGAR</name>
<dbReference type="InterPro" id="IPR005829">
    <property type="entry name" value="Sugar_transporter_CS"/>
</dbReference>
<sequence length="511" mass="56560">MATSDMQWANNTHPKWWKDPGLRKNVAWTCLLYLGLFSFGYDSSLITGMIASPRWNAYFNHPDKTRLGLIVASLYFPSVVCAPLIAISLDGLGRKYSVFLGCFGFILGSLISCFANSLGMLIAGRAILGATNFLTIAACACLINEILHPRLRGIFSALMMTSLKVGQIVGAWVPFATLSWKSDWSWRLPFLLQALGAFIMIPFMPFCPESPRWLVSKGKEEQALIILSKYHANGDHADELVQNEMEEIVTNIRKEKENKQTSWKVMFKTPGNRRRMAVLTLCATGVVFTGNTVVSNYVAPTLRLIGITSPVQITGINGGLTIMSTFSATAGSLCVDIFGRRPIWLGSTTAVLILFSILTALMSSFIQAPNKSLAVAYIVVLYLYDIAFSFAWLPLTALYVTEILPFSLRAKGMAYFTTLQSLLIAVALFVNPIGIASITWKYYIIYVGIIVLHLVLVYYLFIETKGRTIEEVALVFDKIPVTREGPSLERPAEGESYDEKSLIGSPNSIRV</sequence>
<dbReference type="KEGG" id="more:E1B28_004810"/>
<dbReference type="FunFam" id="1.20.1250.20:FF:000134">
    <property type="entry name" value="MFS sugar transporter protein"/>
    <property type="match status" value="1"/>
</dbReference>
<dbReference type="PANTHER" id="PTHR48022">
    <property type="entry name" value="PLASTIDIC GLUCOSE TRANSPORTER 4"/>
    <property type="match status" value="1"/>
</dbReference>
<evidence type="ECO:0000256" key="8">
    <source>
        <dbReference type="SAM" id="Phobius"/>
    </source>
</evidence>
<gene>
    <name evidence="10" type="ORF">E1B28_004810</name>
</gene>
<keyword evidence="4 8" id="KW-0812">Transmembrane</keyword>
<dbReference type="Pfam" id="PF00083">
    <property type="entry name" value="Sugar_tr"/>
    <property type="match status" value="1"/>
</dbReference>
<feature type="compositionally biased region" description="Basic and acidic residues" evidence="7">
    <location>
        <begin position="487"/>
        <end position="501"/>
    </location>
</feature>
<keyword evidence="3" id="KW-0813">Transport</keyword>
<dbReference type="PROSITE" id="PS00216">
    <property type="entry name" value="SUGAR_TRANSPORT_1"/>
    <property type="match status" value="2"/>
</dbReference>
<evidence type="ECO:0000256" key="6">
    <source>
        <dbReference type="ARBA" id="ARBA00023136"/>
    </source>
</evidence>
<dbReference type="PANTHER" id="PTHR48022:SF52">
    <property type="entry name" value="SUGAR TRANSPORTER, PUTATIVE-RELATED"/>
    <property type="match status" value="1"/>
</dbReference>
<dbReference type="RefSeq" id="XP_043013937.1">
    <property type="nucleotide sequence ID" value="XM_043149333.1"/>
</dbReference>
<feature type="transmembrane region" description="Helical" evidence="8">
    <location>
        <begin position="98"/>
        <end position="120"/>
    </location>
</feature>
<proteinExistence type="inferred from homology"/>
<dbReference type="Gene3D" id="1.20.1250.20">
    <property type="entry name" value="MFS general substrate transporter like domains"/>
    <property type="match status" value="1"/>
</dbReference>
<feature type="transmembrane region" description="Helical" evidence="8">
    <location>
        <begin position="412"/>
        <end position="430"/>
    </location>
</feature>
<keyword evidence="11" id="KW-1185">Reference proteome</keyword>
<accession>A0A9P8ADC9</accession>
<dbReference type="InterPro" id="IPR050360">
    <property type="entry name" value="MFS_Sugar_Transporters"/>
</dbReference>
<evidence type="ECO:0000256" key="2">
    <source>
        <dbReference type="ARBA" id="ARBA00010992"/>
    </source>
</evidence>
<feature type="transmembrane region" description="Helical" evidence="8">
    <location>
        <begin position="188"/>
        <end position="207"/>
    </location>
</feature>
<dbReference type="InterPro" id="IPR005828">
    <property type="entry name" value="MFS_sugar_transport-like"/>
</dbReference>
<dbReference type="Proteomes" id="UP001049176">
    <property type="component" value="Chromosome 2"/>
</dbReference>
<feature type="transmembrane region" description="Helical" evidence="8">
    <location>
        <begin position="126"/>
        <end position="147"/>
    </location>
</feature>
<evidence type="ECO:0000256" key="4">
    <source>
        <dbReference type="ARBA" id="ARBA00022692"/>
    </source>
</evidence>
<dbReference type="SUPFAM" id="SSF103473">
    <property type="entry name" value="MFS general substrate transporter"/>
    <property type="match status" value="1"/>
</dbReference>
<dbReference type="EMBL" id="CM032182">
    <property type="protein sequence ID" value="KAG7097467.1"/>
    <property type="molecule type" value="Genomic_DNA"/>
</dbReference>
<feature type="transmembrane region" description="Helical" evidence="8">
    <location>
        <begin position="442"/>
        <end position="461"/>
    </location>
</feature>